<keyword evidence="2" id="KW-0808">Transferase</keyword>
<dbReference type="InterPro" id="IPR052356">
    <property type="entry name" value="Thiol_S-MT"/>
</dbReference>
<dbReference type="InterPro" id="IPR029063">
    <property type="entry name" value="SAM-dependent_MTases_sf"/>
</dbReference>
<dbReference type="GO" id="GO:0008757">
    <property type="term" value="F:S-adenosylmethionine-dependent methyltransferase activity"/>
    <property type="evidence" value="ECO:0007669"/>
    <property type="project" value="InterPro"/>
</dbReference>
<dbReference type="InterPro" id="IPR013216">
    <property type="entry name" value="Methyltransf_11"/>
</dbReference>
<evidence type="ECO:0000259" key="1">
    <source>
        <dbReference type="Pfam" id="PF08241"/>
    </source>
</evidence>
<gene>
    <name evidence="2" type="ORF">ET445_00120</name>
</gene>
<accession>A0A4V0YGP9</accession>
<evidence type="ECO:0000313" key="2">
    <source>
        <dbReference type="EMBL" id="QAY71971.1"/>
    </source>
</evidence>
<name>A0A4V0YGP9_9MICO</name>
<keyword evidence="2" id="KW-0489">Methyltransferase</keyword>
<dbReference type="PANTHER" id="PTHR45036">
    <property type="entry name" value="METHYLTRANSFERASE LIKE 7B"/>
    <property type="match status" value="1"/>
</dbReference>
<keyword evidence="3" id="KW-1185">Reference proteome</keyword>
<dbReference type="KEGG" id="agf:ET445_00120"/>
<feature type="domain" description="Methyltransferase type 11" evidence="1">
    <location>
        <begin position="76"/>
        <end position="170"/>
    </location>
</feature>
<protein>
    <submittedName>
        <fullName evidence="2">Class I SAM-dependent methyltransferase</fullName>
    </submittedName>
</protein>
<proteinExistence type="predicted"/>
<sequence length="243" mass="26428">MSVRPCMRNSKFQSVCPCRTRAITMPSSLGGVVRRKAGRRVKAGWHHGGMPASPIDDDALDDLEREFLGRVRGRVLEIGAGEGENFGAWHPDVEWTGLEPDASRRAELATRAREWRHEQAPLDAVAERIPLPDASVDAVVGTYVLCSVTDVPAALAEVRRVLVPGGRVVFVDHVAAPRGTFTRFVQRIATPLTKRIDHGCHWDRDTAAALAAAGFVADDARDLRVRTSPFGSIPVLVFDGHAG</sequence>
<dbReference type="PANTHER" id="PTHR45036:SF1">
    <property type="entry name" value="METHYLTRANSFERASE LIKE 7A"/>
    <property type="match status" value="1"/>
</dbReference>
<dbReference type="EMBL" id="CP035491">
    <property type="protein sequence ID" value="QAY71971.1"/>
    <property type="molecule type" value="Genomic_DNA"/>
</dbReference>
<dbReference type="CDD" id="cd02440">
    <property type="entry name" value="AdoMet_MTases"/>
    <property type="match status" value="1"/>
</dbReference>
<dbReference type="SUPFAM" id="SSF53335">
    <property type="entry name" value="S-adenosyl-L-methionine-dependent methyltransferases"/>
    <property type="match status" value="1"/>
</dbReference>
<dbReference type="GO" id="GO:0032259">
    <property type="term" value="P:methylation"/>
    <property type="evidence" value="ECO:0007669"/>
    <property type="project" value="UniProtKB-KW"/>
</dbReference>
<organism evidence="2 3">
    <name type="scientific">Agromyces protaetiae</name>
    <dbReference type="NCBI Taxonomy" id="2509455"/>
    <lineage>
        <taxon>Bacteria</taxon>
        <taxon>Bacillati</taxon>
        <taxon>Actinomycetota</taxon>
        <taxon>Actinomycetes</taxon>
        <taxon>Micrococcales</taxon>
        <taxon>Microbacteriaceae</taxon>
        <taxon>Agromyces</taxon>
    </lineage>
</organism>
<dbReference type="Gene3D" id="3.40.50.150">
    <property type="entry name" value="Vaccinia Virus protein VP39"/>
    <property type="match status" value="1"/>
</dbReference>
<dbReference type="OrthoDB" id="65624at2"/>
<evidence type="ECO:0000313" key="3">
    <source>
        <dbReference type="Proteomes" id="UP000291259"/>
    </source>
</evidence>
<dbReference type="AlphaFoldDB" id="A0A4V0YGP9"/>
<dbReference type="Pfam" id="PF08241">
    <property type="entry name" value="Methyltransf_11"/>
    <property type="match status" value="1"/>
</dbReference>
<dbReference type="Proteomes" id="UP000291259">
    <property type="component" value="Chromosome"/>
</dbReference>
<reference evidence="2 3" key="1">
    <citation type="submission" date="2019-01" db="EMBL/GenBank/DDBJ databases">
        <title>Genome sequencing of strain FW100M-8.</title>
        <authorList>
            <person name="Heo J."/>
            <person name="Kim S.-J."/>
            <person name="Kim J.-S."/>
            <person name="Hong S.-B."/>
            <person name="Kwon S.-W."/>
        </authorList>
    </citation>
    <scope>NUCLEOTIDE SEQUENCE [LARGE SCALE GENOMIC DNA]</scope>
    <source>
        <strain evidence="2 3">FW100M-8</strain>
    </source>
</reference>